<name>A0A142VAV1_9CHLR</name>
<dbReference type="Pfam" id="PF00496">
    <property type="entry name" value="SBP_bac_5"/>
    <property type="match status" value="1"/>
</dbReference>
<dbReference type="AlphaFoldDB" id="A0A142VAV1"/>
<dbReference type="GO" id="GO:0030313">
    <property type="term" value="C:cell envelope"/>
    <property type="evidence" value="ECO:0007669"/>
    <property type="project" value="UniProtKB-SubCell"/>
</dbReference>
<dbReference type="Gene3D" id="3.10.105.10">
    <property type="entry name" value="Dipeptide-binding Protein, Domain 3"/>
    <property type="match status" value="1"/>
</dbReference>
<comment type="subcellular location">
    <subcellularLocation>
        <location evidence="1">Cell envelope</location>
    </subcellularLocation>
</comment>
<sequence>MKGKLLYLLAALLIIVPIVFSGCTSDDNDDDGDDGTVTTPQVFRVNLAGEPNTIDPNKASWATERSVIMLLFVGLLDFNSDLSLKAACAQEIPTVANGGISADGLTYTFKVKSNVTWSDGSKVTAHDFEYSIKRMLDPDTAAEYASFYFDIVGAAAFNAAASADAATKTALRNAVGVTAVDDTSLRITLNQTRPTFLSIMALWPTSPVKESVITAKGNLWTEAGNLIGNGPYTLKEWVHQDHMTFTLNTNYWDTKPTLTEIKYLMILDATQELSAYKNGELDMARVPVGTETATLADPVYGKQVVRNNDLTTFAFQFNVNKAPFDNLLVREAMSCAIDRVAFVEQVRGGVGTPAYSWIPPGMPGYDADLGKDFAFNVTKAKQLLADAGYPNGVGMPELKFQYADTASNRTIAQFLQAQLKTNLNLDLTLEPMEPAAFSAFVNSEQHTWAWFGWGADYPDPDNWLPDLFGTGGGNNHTGYSNPAFDTLAIQAMMELDNTLRLQMWAQAQEIVMADMPIVTMFYRERFYVVQPYVKGLEPTGMDGGIMGDTSLVNVSIVK</sequence>
<dbReference type="GO" id="GO:1904680">
    <property type="term" value="F:peptide transmembrane transporter activity"/>
    <property type="evidence" value="ECO:0007669"/>
    <property type="project" value="TreeGrafter"/>
</dbReference>
<dbReference type="PANTHER" id="PTHR30290">
    <property type="entry name" value="PERIPLASMIC BINDING COMPONENT OF ABC TRANSPORTER"/>
    <property type="match status" value="1"/>
</dbReference>
<dbReference type="InterPro" id="IPR039424">
    <property type="entry name" value="SBP_5"/>
</dbReference>
<dbReference type="SUPFAM" id="SSF53850">
    <property type="entry name" value="Periplasmic binding protein-like II"/>
    <property type="match status" value="1"/>
</dbReference>
<evidence type="ECO:0000259" key="6">
    <source>
        <dbReference type="Pfam" id="PF00496"/>
    </source>
</evidence>
<proteinExistence type="inferred from homology"/>
<feature type="signal peptide" evidence="5">
    <location>
        <begin position="1"/>
        <end position="21"/>
    </location>
</feature>
<dbReference type="PATRIC" id="fig|61435.13.peg.978"/>
<dbReference type="Gene3D" id="3.90.76.10">
    <property type="entry name" value="Dipeptide-binding Protein, Domain 1"/>
    <property type="match status" value="1"/>
</dbReference>
<evidence type="ECO:0000313" key="7">
    <source>
        <dbReference type="EMBL" id="AMU86789.1"/>
    </source>
</evidence>
<protein>
    <submittedName>
        <fullName evidence="7">Oligopeptide transport system substrate-binding protein</fullName>
    </submittedName>
</protein>
<evidence type="ECO:0000313" key="8">
    <source>
        <dbReference type="Proteomes" id="UP000076394"/>
    </source>
</evidence>
<evidence type="ECO:0000256" key="5">
    <source>
        <dbReference type="SAM" id="SignalP"/>
    </source>
</evidence>
<evidence type="ECO:0000256" key="3">
    <source>
        <dbReference type="ARBA" id="ARBA00022448"/>
    </source>
</evidence>
<evidence type="ECO:0000256" key="2">
    <source>
        <dbReference type="ARBA" id="ARBA00005695"/>
    </source>
</evidence>
<dbReference type="PROSITE" id="PS51257">
    <property type="entry name" value="PROKAR_LIPOPROTEIN"/>
    <property type="match status" value="1"/>
</dbReference>
<keyword evidence="3" id="KW-0813">Transport</keyword>
<dbReference type="InterPro" id="IPR030678">
    <property type="entry name" value="Peptide/Ni-bd"/>
</dbReference>
<dbReference type="GO" id="GO:0043190">
    <property type="term" value="C:ATP-binding cassette (ABC) transporter complex"/>
    <property type="evidence" value="ECO:0007669"/>
    <property type="project" value="InterPro"/>
</dbReference>
<feature type="domain" description="Solute-binding protein family 5" evidence="6">
    <location>
        <begin position="98"/>
        <end position="474"/>
    </location>
</feature>
<evidence type="ECO:0000256" key="1">
    <source>
        <dbReference type="ARBA" id="ARBA00004196"/>
    </source>
</evidence>
<accession>A0A142VAV1</accession>
<gene>
    <name evidence="7" type="ORF">Dm11a5_0963</name>
</gene>
<dbReference type="OrthoDB" id="9783874at2"/>
<dbReference type="Gene3D" id="3.40.190.10">
    <property type="entry name" value="Periplasmic binding protein-like II"/>
    <property type="match status" value="1"/>
</dbReference>
<dbReference type="GO" id="GO:0015833">
    <property type="term" value="P:peptide transport"/>
    <property type="evidence" value="ECO:0007669"/>
    <property type="project" value="TreeGrafter"/>
</dbReference>
<feature type="chain" id="PRO_5007502257" evidence="5">
    <location>
        <begin position="22"/>
        <end position="558"/>
    </location>
</feature>
<dbReference type="PIRSF" id="PIRSF002741">
    <property type="entry name" value="MppA"/>
    <property type="match status" value="1"/>
</dbReference>
<dbReference type="GO" id="GO:0042597">
    <property type="term" value="C:periplasmic space"/>
    <property type="evidence" value="ECO:0007669"/>
    <property type="project" value="UniProtKB-ARBA"/>
</dbReference>
<dbReference type="RefSeq" id="WP_011309496.1">
    <property type="nucleotide sequence ID" value="NZ_AP024514.1"/>
</dbReference>
<evidence type="ECO:0000256" key="4">
    <source>
        <dbReference type="ARBA" id="ARBA00022729"/>
    </source>
</evidence>
<dbReference type="InterPro" id="IPR000914">
    <property type="entry name" value="SBP_5_dom"/>
</dbReference>
<reference evidence="7 8" key="1">
    <citation type="submission" date="2015-03" db="EMBL/GenBank/DDBJ databases">
        <title>Genomic characterization of Dehalococcoides mccartyi strain 11a5, an unusal plasmid-containing chloroethene dechlorinator.</title>
        <authorList>
            <person name="Zhao S."/>
            <person name="Ding C."/>
            <person name="He J."/>
        </authorList>
    </citation>
    <scope>NUCLEOTIDE SEQUENCE [LARGE SCALE GENOMIC DNA]</scope>
    <source>
        <strain evidence="7 8">11a5</strain>
    </source>
</reference>
<dbReference type="EMBL" id="CP011127">
    <property type="protein sequence ID" value="AMU86789.1"/>
    <property type="molecule type" value="Genomic_DNA"/>
</dbReference>
<organism evidence="7 8">
    <name type="scientific">Dehalococcoides mccartyi</name>
    <dbReference type="NCBI Taxonomy" id="61435"/>
    <lineage>
        <taxon>Bacteria</taxon>
        <taxon>Bacillati</taxon>
        <taxon>Chloroflexota</taxon>
        <taxon>Dehalococcoidia</taxon>
        <taxon>Dehalococcoidales</taxon>
        <taxon>Dehalococcoidaceae</taxon>
        <taxon>Dehalococcoides</taxon>
    </lineage>
</organism>
<dbReference type="CDD" id="cd08504">
    <property type="entry name" value="PBP2_OppA"/>
    <property type="match status" value="1"/>
</dbReference>
<dbReference type="Proteomes" id="UP000076394">
    <property type="component" value="Chromosome"/>
</dbReference>
<keyword evidence="4 5" id="KW-0732">Signal</keyword>
<comment type="similarity">
    <text evidence="2">Belongs to the bacterial solute-binding protein 5 family.</text>
</comment>
<dbReference type="PANTHER" id="PTHR30290:SF10">
    <property type="entry name" value="PERIPLASMIC OLIGOPEPTIDE-BINDING PROTEIN-RELATED"/>
    <property type="match status" value="1"/>
</dbReference>